<dbReference type="NCBIfam" id="NF008702">
    <property type="entry name" value="PRK11713.6-1"/>
    <property type="match status" value="1"/>
</dbReference>
<accession>A0A1G6JAV0</accession>
<keyword evidence="3 10" id="KW-0963">Cytoplasm</keyword>
<evidence type="ECO:0000256" key="5">
    <source>
        <dbReference type="ARBA" id="ARBA00022603"/>
    </source>
</evidence>
<feature type="domain" description="Ribosomal RNA small subunit methyltransferase E PUA-like" evidence="12">
    <location>
        <begin position="16"/>
        <end position="63"/>
    </location>
</feature>
<dbReference type="PANTHER" id="PTHR30027:SF3">
    <property type="entry name" value="16S RRNA (URACIL(1498)-N(3))-METHYLTRANSFERASE"/>
    <property type="match status" value="1"/>
</dbReference>
<dbReference type="SUPFAM" id="SSF75217">
    <property type="entry name" value="alpha/beta knot"/>
    <property type="match status" value="1"/>
</dbReference>
<dbReference type="CDD" id="cd18084">
    <property type="entry name" value="RsmE-like"/>
    <property type="match status" value="1"/>
</dbReference>
<evidence type="ECO:0000256" key="6">
    <source>
        <dbReference type="ARBA" id="ARBA00022679"/>
    </source>
</evidence>
<dbReference type="PIRSF" id="PIRSF015601">
    <property type="entry name" value="MTase_slr0722"/>
    <property type="match status" value="1"/>
</dbReference>
<dbReference type="Pfam" id="PF20260">
    <property type="entry name" value="PUA_4"/>
    <property type="match status" value="1"/>
</dbReference>
<dbReference type="InterPro" id="IPR046886">
    <property type="entry name" value="RsmE_MTase_dom"/>
</dbReference>
<evidence type="ECO:0000259" key="12">
    <source>
        <dbReference type="Pfam" id="PF20260"/>
    </source>
</evidence>
<evidence type="ECO:0000256" key="7">
    <source>
        <dbReference type="ARBA" id="ARBA00022691"/>
    </source>
</evidence>
<dbReference type="Proteomes" id="UP000199452">
    <property type="component" value="Unassembled WGS sequence"/>
</dbReference>
<dbReference type="GO" id="GO:0070042">
    <property type="term" value="F:rRNA (uridine-N3-)-methyltransferase activity"/>
    <property type="evidence" value="ECO:0007669"/>
    <property type="project" value="TreeGrafter"/>
</dbReference>
<dbReference type="Gene3D" id="2.40.240.20">
    <property type="entry name" value="Hypothetical PUA domain-like, domain 1"/>
    <property type="match status" value="1"/>
</dbReference>
<comment type="subcellular location">
    <subcellularLocation>
        <location evidence="1 10">Cytoplasm</location>
    </subcellularLocation>
</comment>
<dbReference type="RefSeq" id="WP_092437275.1">
    <property type="nucleotide sequence ID" value="NZ_FMYP01000019.1"/>
</dbReference>
<dbReference type="InterPro" id="IPR046887">
    <property type="entry name" value="RsmE_PUA-like"/>
</dbReference>
<keyword evidence="6 10" id="KW-0808">Transferase</keyword>
<evidence type="ECO:0000256" key="4">
    <source>
        <dbReference type="ARBA" id="ARBA00022552"/>
    </source>
</evidence>
<dbReference type="NCBIfam" id="TIGR00046">
    <property type="entry name" value="RsmE family RNA methyltransferase"/>
    <property type="match status" value="1"/>
</dbReference>
<dbReference type="GO" id="GO:0005737">
    <property type="term" value="C:cytoplasm"/>
    <property type="evidence" value="ECO:0007669"/>
    <property type="project" value="UniProtKB-SubCell"/>
</dbReference>
<dbReference type="InterPro" id="IPR015947">
    <property type="entry name" value="PUA-like_sf"/>
</dbReference>
<dbReference type="SUPFAM" id="SSF88697">
    <property type="entry name" value="PUA domain-like"/>
    <property type="match status" value="1"/>
</dbReference>
<feature type="domain" description="Ribosomal RNA small subunit methyltransferase E methyltransferase" evidence="11">
    <location>
        <begin position="72"/>
        <end position="228"/>
    </location>
</feature>
<dbReference type="InterPro" id="IPR006700">
    <property type="entry name" value="RsmE"/>
</dbReference>
<dbReference type="Gene3D" id="3.40.1280.10">
    <property type="match status" value="1"/>
</dbReference>
<evidence type="ECO:0000256" key="8">
    <source>
        <dbReference type="ARBA" id="ARBA00025699"/>
    </source>
</evidence>
<protein>
    <recommendedName>
        <fullName evidence="10">Ribosomal RNA small subunit methyltransferase E</fullName>
        <ecNumber evidence="10">2.1.1.193</ecNumber>
    </recommendedName>
</protein>
<evidence type="ECO:0000256" key="10">
    <source>
        <dbReference type="PIRNR" id="PIRNR015601"/>
    </source>
</evidence>
<dbReference type="EMBL" id="FMYP01000019">
    <property type="protein sequence ID" value="SDC15789.1"/>
    <property type="molecule type" value="Genomic_DNA"/>
</dbReference>
<comment type="catalytic activity">
    <reaction evidence="9 10">
        <text>uridine(1498) in 16S rRNA + S-adenosyl-L-methionine = N(3)-methyluridine(1498) in 16S rRNA + S-adenosyl-L-homocysteine + H(+)</text>
        <dbReference type="Rhea" id="RHEA:42920"/>
        <dbReference type="Rhea" id="RHEA-COMP:10283"/>
        <dbReference type="Rhea" id="RHEA-COMP:10284"/>
        <dbReference type="ChEBI" id="CHEBI:15378"/>
        <dbReference type="ChEBI" id="CHEBI:57856"/>
        <dbReference type="ChEBI" id="CHEBI:59789"/>
        <dbReference type="ChEBI" id="CHEBI:65315"/>
        <dbReference type="ChEBI" id="CHEBI:74502"/>
        <dbReference type="EC" id="2.1.1.193"/>
    </reaction>
</comment>
<evidence type="ECO:0000259" key="11">
    <source>
        <dbReference type="Pfam" id="PF04452"/>
    </source>
</evidence>
<evidence type="ECO:0000256" key="2">
    <source>
        <dbReference type="ARBA" id="ARBA00005528"/>
    </source>
</evidence>
<dbReference type="InterPro" id="IPR029026">
    <property type="entry name" value="tRNA_m1G_MTases_N"/>
</dbReference>
<dbReference type="InterPro" id="IPR029028">
    <property type="entry name" value="Alpha/beta_knot_MTases"/>
</dbReference>
<comment type="similarity">
    <text evidence="2 10">Belongs to the RNA methyltransferase RsmE family.</text>
</comment>
<proteinExistence type="inferred from homology"/>
<gene>
    <name evidence="13" type="ORF">SAMN05216323_101929</name>
</gene>
<dbReference type="Pfam" id="PF04452">
    <property type="entry name" value="Methyltrans_RNA"/>
    <property type="match status" value="1"/>
</dbReference>
<dbReference type="OrthoDB" id="9815641at2"/>
<dbReference type="STRING" id="1640674.SAMN05216323_101929"/>
<keyword evidence="14" id="KW-1185">Reference proteome</keyword>
<evidence type="ECO:0000256" key="1">
    <source>
        <dbReference type="ARBA" id="ARBA00004496"/>
    </source>
</evidence>
<evidence type="ECO:0000256" key="9">
    <source>
        <dbReference type="ARBA" id="ARBA00047944"/>
    </source>
</evidence>
<keyword evidence="7 10" id="KW-0949">S-adenosyl-L-methionine</keyword>
<evidence type="ECO:0000256" key="3">
    <source>
        <dbReference type="ARBA" id="ARBA00022490"/>
    </source>
</evidence>
<keyword evidence="5 10" id="KW-0489">Methyltransferase</keyword>
<name>A0A1G6JAV0_9BACT</name>
<dbReference type="EC" id="2.1.1.193" evidence="10"/>
<reference evidence="13 14" key="1">
    <citation type="submission" date="2016-09" db="EMBL/GenBank/DDBJ databases">
        <authorList>
            <person name="Capua I."/>
            <person name="De Benedictis P."/>
            <person name="Joannis T."/>
            <person name="Lombin L.H."/>
            <person name="Cattoli G."/>
        </authorList>
    </citation>
    <scope>NUCLEOTIDE SEQUENCE [LARGE SCALE GENOMIC DNA]</scope>
    <source>
        <strain evidence="13 14">A7P-90m</strain>
    </source>
</reference>
<dbReference type="GO" id="GO:0070475">
    <property type="term" value="P:rRNA base methylation"/>
    <property type="evidence" value="ECO:0007669"/>
    <property type="project" value="TreeGrafter"/>
</dbReference>
<comment type="function">
    <text evidence="8 10">Specifically methylates the N3 position of the uracil ring of uridine 1498 (m3U1498) in 16S rRNA. Acts on the fully assembled 30S ribosomal subunit.</text>
</comment>
<evidence type="ECO:0000313" key="13">
    <source>
        <dbReference type="EMBL" id="SDC15789.1"/>
    </source>
</evidence>
<keyword evidence="4 10" id="KW-0698">rRNA processing</keyword>
<organism evidence="13 14">
    <name type="scientific">Williamwhitmania taraxaci</name>
    <dbReference type="NCBI Taxonomy" id="1640674"/>
    <lineage>
        <taxon>Bacteria</taxon>
        <taxon>Pseudomonadati</taxon>
        <taxon>Bacteroidota</taxon>
        <taxon>Bacteroidia</taxon>
        <taxon>Bacteroidales</taxon>
        <taxon>Williamwhitmaniaceae</taxon>
        <taxon>Williamwhitmania</taxon>
    </lineage>
</organism>
<dbReference type="PANTHER" id="PTHR30027">
    <property type="entry name" value="RIBOSOMAL RNA SMALL SUBUNIT METHYLTRANSFERASE E"/>
    <property type="match status" value="1"/>
</dbReference>
<sequence>MHIFYSNQITDNIATLPEEESMHCAKVLRLNVGDKVNIIDGVGGFYLGELLFSHPKHCHITILESTLEHGKRPYHLHIALAPTKNIDRFEWFLEKATEMGVDEITPLLCDRSERKEIKLDRSERVVVAAAKQSIHAYMPKVNPMMPLKQFLSREFDGRKALAYCEGDTQAQLHHWVMPGESCIVMVGPEGDFSPAEVALAMGKGFTPVSLGNSRLRTETAGVMAAAALSLMNC</sequence>
<evidence type="ECO:0000313" key="14">
    <source>
        <dbReference type="Proteomes" id="UP000199452"/>
    </source>
</evidence>
<dbReference type="AlphaFoldDB" id="A0A1G6JAV0"/>